<dbReference type="GO" id="GO:0009298">
    <property type="term" value="P:GDP-mannose biosynthetic process"/>
    <property type="evidence" value="ECO:0007669"/>
    <property type="project" value="InterPro"/>
</dbReference>
<reference evidence="13 14" key="1">
    <citation type="submission" date="2020-08" db="EMBL/GenBank/DDBJ databases">
        <title>Winkia gen. nov., sp. nov., isolated from faeces of the Anser albifrons in China.</title>
        <authorList>
            <person name="Liu Q."/>
        </authorList>
    </citation>
    <scope>NUCLEOTIDE SEQUENCE [LARGE SCALE GENOMIC DNA]</scope>
    <source>
        <strain evidence="13 14">C62</strain>
    </source>
</reference>
<organism evidence="13 14">
    <name type="scientific">Nanchangia anserum</name>
    <dbReference type="NCBI Taxonomy" id="2692125"/>
    <lineage>
        <taxon>Bacteria</taxon>
        <taxon>Bacillati</taxon>
        <taxon>Actinomycetota</taxon>
        <taxon>Actinomycetes</taxon>
        <taxon>Actinomycetales</taxon>
        <taxon>Actinomycetaceae</taxon>
        <taxon>Nanchangia</taxon>
    </lineage>
</organism>
<evidence type="ECO:0000256" key="10">
    <source>
        <dbReference type="PIRSR" id="PIRSR001480-2"/>
    </source>
</evidence>
<dbReference type="NCBIfam" id="TIGR00218">
    <property type="entry name" value="manA"/>
    <property type="match status" value="1"/>
</dbReference>
<dbReference type="Gene3D" id="1.10.441.10">
    <property type="entry name" value="Phosphomannose Isomerase, domain 2"/>
    <property type="match status" value="1"/>
</dbReference>
<dbReference type="InterPro" id="IPR001250">
    <property type="entry name" value="Man6P_Isoase-1"/>
</dbReference>
<evidence type="ECO:0000259" key="12">
    <source>
        <dbReference type="Pfam" id="PF21621"/>
    </source>
</evidence>
<dbReference type="GO" id="GO:0004476">
    <property type="term" value="F:mannose-6-phosphate isomerase activity"/>
    <property type="evidence" value="ECO:0007669"/>
    <property type="project" value="UniProtKB-EC"/>
</dbReference>
<feature type="domain" description="Mannose-6-phosphate isomerase cupin" evidence="12">
    <location>
        <begin position="345"/>
        <end position="391"/>
    </location>
</feature>
<protein>
    <recommendedName>
        <fullName evidence="3">mannose-6-phosphate isomerase</fullName>
        <ecNumber evidence="3">5.3.1.8</ecNumber>
    </recommendedName>
    <alternativeName>
        <fullName evidence="7">Phosphohexomutase</fullName>
    </alternativeName>
    <alternativeName>
        <fullName evidence="8">Phosphomannose isomerase</fullName>
    </alternativeName>
</protein>
<comment type="catalytic activity">
    <reaction evidence="1">
        <text>D-mannose 6-phosphate = D-fructose 6-phosphate</text>
        <dbReference type="Rhea" id="RHEA:12356"/>
        <dbReference type="ChEBI" id="CHEBI:58735"/>
        <dbReference type="ChEBI" id="CHEBI:61527"/>
        <dbReference type="EC" id="5.3.1.8"/>
    </reaction>
</comment>
<keyword evidence="4 10" id="KW-0479">Metal-binding</keyword>
<dbReference type="Pfam" id="PF21621">
    <property type="entry name" value="MPI_cupin_dom"/>
    <property type="match status" value="1"/>
</dbReference>
<keyword evidence="5 10" id="KW-0862">Zinc</keyword>
<evidence type="ECO:0000256" key="3">
    <source>
        <dbReference type="ARBA" id="ARBA00011956"/>
    </source>
</evidence>
<evidence type="ECO:0000256" key="9">
    <source>
        <dbReference type="PIRSR" id="PIRSR001480-1"/>
    </source>
</evidence>
<dbReference type="InterPro" id="IPR016305">
    <property type="entry name" value="Mannose-6-P_Isomerase"/>
</dbReference>
<accession>A0A8I0GHH9</accession>
<dbReference type="EMBL" id="JACRUO010000002">
    <property type="protein sequence ID" value="MBD3690079.1"/>
    <property type="molecule type" value="Genomic_DNA"/>
</dbReference>
<feature type="binding site" evidence="10">
    <location>
        <position position="129"/>
    </location>
    <ligand>
        <name>Zn(2+)</name>
        <dbReference type="ChEBI" id="CHEBI:29105"/>
    </ligand>
</feature>
<evidence type="ECO:0000313" key="13">
    <source>
        <dbReference type="EMBL" id="MBD3690079.1"/>
    </source>
</evidence>
<evidence type="ECO:0000256" key="2">
    <source>
        <dbReference type="ARBA" id="ARBA00010772"/>
    </source>
</evidence>
<evidence type="ECO:0000256" key="6">
    <source>
        <dbReference type="ARBA" id="ARBA00023235"/>
    </source>
</evidence>
<feature type="binding site" evidence="10">
    <location>
        <position position="259"/>
    </location>
    <ligand>
        <name>Zn(2+)</name>
        <dbReference type="ChEBI" id="CHEBI:29105"/>
    </ligand>
</feature>
<dbReference type="GO" id="GO:0005975">
    <property type="term" value="P:carbohydrate metabolic process"/>
    <property type="evidence" value="ECO:0007669"/>
    <property type="project" value="InterPro"/>
</dbReference>
<dbReference type="EC" id="5.3.1.8" evidence="3"/>
<dbReference type="PRINTS" id="PR00714">
    <property type="entry name" value="MAN6PISMRASE"/>
</dbReference>
<dbReference type="InterPro" id="IPR046457">
    <property type="entry name" value="PMI_typeI_cat"/>
</dbReference>
<dbReference type="InterPro" id="IPR011051">
    <property type="entry name" value="RmlC_Cupin_sf"/>
</dbReference>
<dbReference type="Proteomes" id="UP000627538">
    <property type="component" value="Unassembled WGS sequence"/>
</dbReference>
<dbReference type="Pfam" id="PF20511">
    <property type="entry name" value="PMI_typeI_cat"/>
    <property type="match status" value="1"/>
</dbReference>
<evidence type="ECO:0000256" key="1">
    <source>
        <dbReference type="ARBA" id="ARBA00000757"/>
    </source>
</evidence>
<evidence type="ECO:0000259" key="11">
    <source>
        <dbReference type="Pfam" id="PF20511"/>
    </source>
</evidence>
<dbReference type="InterPro" id="IPR018050">
    <property type="entry name" value="Pmannose_isomerase-type1_CS"/>
</dbReference>
<comment type="cofactor">
    <cofactor evidence="10">
        <name>Zn(2+)</name>
        <dbReference type="ChEBI" id="CHEBI:29105"/>
    </cofactor>
    <text evidence="10">Binds 1 zinc ion per subunit.</text>
</comment>
<feature type="binding site" evidence="10">
    <location>
        <position position="92"/>
    </location>
    <ligand>
        <name>Zn(2+)</name>
        <dbReference type="ChEBI" id="CHEBI:29105"/>
    </ligand>
</feature>
<dbReference type="AlphaFoldDB" id="A0A8I0GHH9"/>
<dbReference type="InterPro" id="IPR049071">
    <property type="entry name" value="MPI_cupin_dom"/>
</dbReference>
<dbReference type="GO" id="GO:0005829">
    <property type="term" value="C:cytosol"/>
    <property type="evidence" value="ECO:0007669"/>
    <property type="project" value="TreeGrafter"/>
</dbReference>
<dbReference type="Gene3D" id="2.60.120.10">
    <property type="entry name" value="Jelly Rolls"/>
    <property type="match status" value="2"/>
</dbReference>
<name>A0A8I0GHH9_9ACTO</name>
<feature type="active site" evidence="9">
    <location>
        <position position="278"/>
    </location>
</feature>
<dbReference type="CDD" id="cd07011">
    <property type="entry name" value="cupin_PMI_type_I_N"/>
    <property type="match status" value="1"/>
</dbReference>
<feature type="domain" description="Phosphomannose isomerase type I catalytic" evidence="11">
    <location>
        <begin position="4"/>
        <end position="144"/>
    </location>
</feature>
<evidence type="ECO:0000256" key="5">
    <source>
        <dbReference type="ARBA" id="ARBA00022833"/>
    </source>
</evidence>
<evidence type="ECO:0000256" key="8">
    <source>
        <dbReference type="ARBA" id="ARBA00030762"/>
    </source>
</evidence>
<comment type="caution">
    <text evidence="13">The sequence shown here is derived from an EMBL/GenBank/DDBJ whole genome shotgun (WGS) entry which is preliminary data.</text>
</comment>
<comment type="similarity">
    <text evidence="2">Belongs to the mannose-6-phosphate isomerase type 1 family.</text>
</comment>
<dbReference type="PANTHER" id="PTHR10309">
    <property type="entry name" value="MANNOSE-6-PHOSPHATE ISOMERASE"/>
    <property type="match status" value="1"/>
</dbReference>
<sequence>MDAITGTIQHYAWGSRSVLADFMGQPATGEPWAEVWFGAHKLGPTRFGEGTIADAIARDPRSILGEAVVQEFGPRLPYLVKFLAANAPLSLQVHPSKQRAEAGWLHEEHAGLALAAPGRNYRDANHKPELIYALTRLEALSGFRAPRRALEIVDGLGAPLAREIVSLMRAHPGQASLEKVTHFLLDEDTRPDAEAVAATIAACAERLSLGASPSVRADRIVAQLGEAYPGDPAVVLALLLNPVTLQAGQTLFTPAGSLHCYLHGLGVEVMADSDNVLRAGLTRKHTDVDEALATTVFHGAPPVRIAAEDTSEHTQTFYAPVPDFELSLTRIPFGQRIDVAGCGPRIIACVEGCVDASCGGTTLTLRRGGAAFIPATDGALSVSGEGRLIQVSVP</sequence>
<dbReference type="InterPro" id="IPR014710">
    <property type="entry name" value="RmlC-like_jellyroll"/>
</dbReference>
<keyword evidence="6 13" id="KW-0413">Isomerase</keyword>
<dbReference type="SUPFAM" id="SSF51182">
    <property type="entry name" value="RmlC-like cupins"/>
    <property type="match status" value="1"/>
</dbReference>
<evidence type="ECO:0000256" key="7">
    <source>
        <dbReference type="ARBA" id="ARBA00029741"/>
    </source>
</evidence>
<evidence type="ECO:0000313" key="14">
    <source>
        <dbReference type="Proteomes" id="UP000627538"/>
    </source>
</evidence>
<dbReference type="GO" id="GO:0008270">
    <property type="term" value="F:zinc ion binding"/>
    <property type="evidence" value="ECO:0007669"/>
    <property type="project" value="InterPro"/>
</dbReference>
<dbReference type="PROSITE" id="PS00965">
    <property type="entry name" value="PMI_I_1"/>
    <property type="match status" value="1"/>
</dbReference>
<dbReference type="PANTHER" id="PTHR10309:SF0">
    <property type="entry name" value="MANNOSE-6-PHOSPHATE ISOMERASE"/>
    <property type="match status" value="1"/>
</dbReference>
<gene>
    <name evidence="13" type="primary">manA</name>
    <name evidence="13" type="ORF">H8R10_07560</name>
</gene>
<dbReference type="RefSeq" id="WP_191072178.1">
    <property type="nucleotide sequence ID" value="NZ_CP060506.1"/>
</dbReference>
<evidence type="ECO:0000256" key="4">
    <source>
        <dbReference type="ARBA" id="ARBA00022723"/>
    </source>
</evidence>
<feature type="binding site" evidence="10">
    <location>
        <position position="94"/>
    </location>
    <ligand>
        <name>Zn(2+)</name>
        <dbReference type="ChEBI" id="CHEBI:29105"/>
    </ligand>
</feature>
<proteinExistence type="inferred from homology"/>
<dbReference type="PIRSF" id="PIRSF001480">
    <property type="entry name" value="Mannose-6-phosphate_isomerase"/>
    <property type="match status" value="1"/>
</dbReference>
<keyword evidence="14" id="KW-1185">Reference proteome</keyword>